<gene>
    <name evidence="2" type="ORF">MRS75_05455</name>
</gene>
<reference evidence="2" key="1">
    <citation type="submission" date="2022-03" db="EMBL/GenBank/DDBJ databases">
        <title>Fererhizobium litorale gen. nov., sp. nov., isolated from sandy sediments of the Sea of Japan seashore.</title>
        <authorList>
            <person name="Romanenko L."/>
            <person name="Kurilenko V."/>
            <person name="Otstavnykh N."/>
            <person name="Svetashev V."/>
            <person name="Tekutyeva L."/>
            <person name="Isaeva M."/>
            <person name="Mikhailov V."/>
        </authorList>
    </citation>
    <scope>NUCLEOTIDE SEQUENCE</scope>
    <source>
        <strain evidence="2">KMM 9576</strain>
    </source>
</reference>
<accession>A0AAE3QDG3</accession>
<dbReference type="PROSITE" id="PS51257">
    <property type="entry name" value="PROKAR_LIPOPROTEIN"/>
    <property type="match status" value="1"/>
</dbReference>
<keyword evidence="1" id="KW-0732">Signal</keyword>
<name>A0AAE3QDG3_9HYPH</name>
<keyword evidence="3" id="KW-1185">Reference proteome</keyword>
<feature type="signal peptide" evidence="1">
    <location>
        <begin position="1"/>
        <end position="22"/>
    </location>
</feature>
<dbReference type="AlphaFoldDB" id="A0AAE3QDG3"/>
<evidence type="ECO:0000256" key="1">
    <source>
        <dbReference type="SAM" id="SignalP"/>
    </source>
</evidence>
<evidence type="ECO:0000313" key="3">
    <source>
        <dbReference type="Proteomes" id="UP001161580"/>
    </source>
</evidence>
<dbReference type="EMBL" id="JALDYZ010000002">
    <property type="protein sequence ID" value="MDI7921530.1"/>
    <property type="molecule type" value="Genomic_DNA"/>
</dbReference>
<dbReference type="RefSeq" id="WP_311785698.1">
    <property type="nucleotide sequence ID" value="NZ_JALDYY010000002.1"/>
</dbReference>
<protein>
    <recommendedName>
        <fullName evidence="4">Lipoprotein</fullName>
    </recommendedName>
</protein>
<sequence>MNIRMMMTAGLVLALGGCATTAGTPRDPIEARWNGQQAGVFFAKFGPPVADVGDGDNTIYTWRGGYKTARIPAKYAEGEGGKKGKQMTAARTAYLRCEVKLTVDSGYVIRHVQTVADRPGISGPSYCAEFLAPEEN</sequence>
<proteinExistence type="predicted"/>
<organism evidence="2 3">
    <name type="scientific">Ferirhizobium litorale</name>
    <dbReference type="NCBI Taxonomy" id="2927786"/>
    <lineage>
        <taxon>Bacteria</taxon>
        <taxon>Pseudomonadati</taxon>
        <taxon>Pseudomonadota</taxon>
        <taxon>Alphaproteobacteria</taxon>
        <taxon>Hyphomicrobiales</taxon>
        <taxon>Rhizobiaceae</taxon>
        <taxon>Ferirhizobium</taxon>
    </lineage>
</organism>
<feature type="chain" id="PRO_5042163230" description="Lipoprotein" evidence="1">
    <location>
        <begin position="23"/>
        <end position="136"/>
    </location>
</feature>
<comment type="caution">
    <text evidence="2">The sequence shown here is derived from an EMBL/GenBank/DDBJ whole genome shotgun (WGS) entry which is preliminary data.</text>
</comment>
<evidence type="ECO:0008006" key="4">
    <source>
        <dbReference type="Google" id="ProtNLM"/>
    </source>
</evidence>
<evidence type="ECO:0000313" key="2">
    <source>
        <dbReference type="EMBL" id="MDI7921530.1"/>
    </source>
</evidence>
<dbReference type="Proteomes" id="UP001161580">
    <property type="component" value="Unassembled WGS sequence"/>
</dbReference>